<proteinExistence type="predicted"/>
<dbReference type="AlphaFoldDB" id="A0A0A9HVN8"/>
<protein>
    <submittedName>
        <fullName evidence="1">Uncharacterized protein</fullName>
    </submittedName>
</protein>
<name>A0A0A9HVN8_ARUDO</name>
<organism evidence="1">
    <name type="scientific">Arundo donax</name>
    <name type="common">Giant reed</name>
    <name type="synonym">Donax arundinaceus</name>
    <dbReference type="NCBI Taxonomy" id="35708"/>
    <lineage>
        <taxon>Eukaryota</taxon>
        <taxon>Viridiplantae</taxon>
        <taxon>Streptophyta</taxon>
        <taxon>Embryophyta</taxon>
        <taxon>Tracheophyta</taxon>
        <taxon>Spermatophyta</taxon>
        <taxon>Magnoliopsida</taxon>
        <taxon>Liliopsida</taxon>
        <taxon>Poales</taxon>
        <taxon>Poaceae</taxon>
        <taxon>PACMAD clade</taxon>
        <taxon>Arundinoideae</taxon>
        <taxon>Arundineae</taxon>
        <taxon>Arundo</taxon>
    </lineage>
</organism>
<accession>A0A0A9HVN8</accession>
<dbReference type="EMBL" id="GBRH01160918">
    <property type="protein sequence ID" value="JAE36978.1"/>
    <property type="molecule type" value="Transcribed_RNA"/>
</dbReference>
<reference evidence="1" key="2">
    <citation type="journal article" date="2015" name="Data Brief">
        <title>Shoot transcriptome of the giant reed, Arundo donax.</title>
        <authorList>
            <person name="Barrero R.A."/>
            <person name="Guerrero F.D."/>
            <person name="Moolhuijzen P."/>
            <person name="Goolsby J.A."/>
            <person name="Tidwell J."/>
            <person name="Bellgard S.E."/>
            <person name="Bellgard M.I."/>
        </authorList>
    </citation>
    <scope>NUCLEOTIDE SEQUENCE</scope>
    <source>
        <tissue evidence="1">Shoot tissue taken approximately 20 cm above the soil surface</tissue>
    </source>
</reference>
<reference evidence="1" key="1">
    <citation type="submission" date="2014-09" db="EMBL/GenBank/DDBJ databases">
        <authorList>
            <person name="Magalhaes I.L.F."/>
            <person name="Oliveira U."/>
            <person name="Santos F.R."/>
            <person name="Vidigal T.H.D.A."/>
            <person name="Brescovit A.D."/>
            <person name="Santos A.J."/>
        </authorList>
    </citation>
    <scope>NUCLEOTIDE SEQUENCE</scope>
    <source>
        <tissue evidence="1">Shoot tissue taken approximately 20 cm above the soil surface</tissue>
    </source>
</reference>
<sequence length="36" mass="3888">MYWKLGTDKKLSSVNVTPCNFIGSAGKLIVAFGVEL</sequence>
<evidence type="ECO:0000313" key="1">
    <source>
        <dbReference type="EMBL" id="JAE36978.1"/>
    </source>
</evidence>